<gene>
    <name evidence="15" type="ORF">PVAP13_2NG506200</name>
</gene>
<comment type="similarity">
    <text evidence="2">Belongs to the HAK/KUP transporter (TC 2.A.72.3) family.</text>
</comment>
<keyword evidence="3" id="KW-0813">Transport</keyword>
<evidence type="ECO:0000256" key="3">
    <source>
        <dbReference type="ARBA" id="ARBA00022448"/>
    </source>
</evidence>
<keyword evidence="8" id="KW-0406">Ion transport</keyword>
<feature type="transmembrane region" description="Helical" evidence="11">
    <location>
        <begin position="151"/>
        <end position="173"/>
    </location>
</feature>
<evidence type="ECO:0000256" key="12">
    <source>
        <dbReference type="SAM" id="SignalP"/>
    </source>
</evidence>
<evidence type="ECO:0000256" key="4">
    <source>
        <dbReference type="ARBA" id="ARBA00022538"/>
    </source>
</evidence>
<feature type="chain" id="PRO_5035712709" description="Potassium transporter" evidence="12">
    <location>
        <begin position="22"/>
        <end position="492"/>
    </location>
</feature>
<proteinExistence type="inferred from homology"/>
<feature type="region of interest" description="Disordered" evidence="10">
    <location>
        <begin position="360"/>
        <end position="381"/>
    </location>
</feature>
<comment type="caution">
    <text evidence="15">The sequence shown here is derived from an EMBL/GenBank/DDBJ whole genome shotgun (WGS) entry which is preliminary data.</text>
</comment>
<dbReference type="InterPro" id="IPR053951">
    <property type="entry name" value="K_trans_N"/>
</dbReference>
<evidence type="ECO:0000313" key="15">
    <source>
        <dbReference type="EMBL" id="KAG2637213.1"/>
    </source>
</evidence>
<feature type="domain" description="K+ potassium transporter integral membrane" evidence="13">
    <location>
        <begin position="46"/>
        <end position="247"/>
    </location>
</feature>
<evidence type="ECO:0000256" key="7">
    <source>
        <dbReference type="ARBA" id="ARBA00022989"/>
    </source>
</evidence>
<keyword evidence="12" id="KW-0732">Signal</keyword>
<organism evidence="15 16">
    <name type="scientific">Panicum virgatum</name>
    <name type="common">Blackwell switchgrass</name>
    <dbReference type="NCBI Taxonomy" id="38727"/>
    <lineage>
        <taxon>Eukaryota</taxon>
        <taxon>Viridiplantae</taxon>
        <taxon>Streptophyta</taxon>
        <taxon>Embryophyta</taxon>
        <taxon>Tracheophyta</taxon>
        <taxon>Spermatophyta</taxon>
        <taxon>Magnoliopsida</taxon>
        <taxon>Liliopsida</taxon>
        <taxon>Poales</taxon>
        <taxon>Poaceae</taxon>
        <taxon>PACMAD clade</taxon>
        <taxon>Panicoideae</taxon>
        <taxon>Panicodae</taxon>
        <taxon>Paniceae</taxon>
        <taxon>Panicinae</taxon>
        <taxon>Panicum</taxon>
        <taxon>Panicum sect. Hiantes</taxon>
    </lineage>
</organism>
<accession>A0A8T0VXT7</accession>
<dbReference type="Pfam" id="PF22776">
    <property type="entry name" value="K_trans_C"/>
    <property type="match status" value="1"/>
</dbReference>
<feature type="transmembrane region" description="Helical" evidence="11">
    <location>
        <begin position="180"/>
        <end position="201"/>
    </location>
</feature>
<dbReference type="Pfam" id="PF02705">
    <property type="entry name" value="K_trans"/>
    <property type="match status" value="2"/>
</dbReference>
<dbReference type="AlphaFoldDB" id="A0A8T0VXT7"/>
<evidence type="ECO:0000256" key="11">
    <source>
        <dbReference type="SAM" id="Phobius"/>
    </source>
</evidence>
<keyword evidence="5 11" id="KW-0812">Transmembrane</keyword>
<feature type="transmembrane region" description="Helical" evidence="11">
    <location>
        <begin position="122"/>
        <end position="145"/>
    </location>
</feature>
<feature type="transmembrane region" description="Helical" evidence="11">
    <location>
        <begin position="207"/>
        <end position="225"/>
    </location>
</feature>
<evidence type="ECO:0000256" key="10">
    <source>
        <dbReference type="SAM" id="MobiDB-lite"/>
    </source>
</evidence>
<name>A0A8T0VXT7_PANVG</name>
<dbReference type="InterPro" id="IPR053952">
    <property type="entry name" value="K_trans_C"/>
</dbReference>
<evidence type="ECO:0000259" key="14">
    <source>
        <dbReference type="Pfam" id="PF22776"/>
    </source>
</evidence>
<dbReference type="EMBL" id="CM029040">
    <property type="protein sequence ID" value="KAG2637213.1"/>
    <property type="molecule type" value="Genomic_DNA"/>
</dbReference>
<keyword evidence="7 11" id="KW-1133">Transmembrane helix</keyword>
<dbReference type="GO" id="GO:0005774">
    <property type="term" value="C:vacuolar membrane"/>
    <property type="evidence" value="ECO:0007669"/>
    <property type="project" value="TreeGrafter"/>
</dbReference>
<feature type="transmembrane region" description="Helical" evidence="11">
    <location>
        <begin position="70"/>
        <end position="89"/>
    </location>
</feature>
<protein>
    <recommendedName>
        <fullName evidence="17">Potassium transporter</fullName>
    </recommendedName>
</protein>
<evidence type="ECO:0008006" key="17">
    <source>
        <dbReference type="Google" id="ProtNLM"/>
    </source>
</evidence>
<dbReference type="GO" id="GO:0015079">
    <property type="term" value="F:potassium ion transmembrane transporter activity"/>
    <property type="evidence" value="ECO:0007669"/>
    <property type="project" value="InterPro"/>
</dbReference>
<comment type="subcellular location">
    <subcellularLocation>
        <location evidence="1">Membrane</location>
        <topology evidence="1">Multi-pass membrane protein</topology>
    </subcellularLocation>
</comment>
<evidence type="ECO:0000256" key="1">
    <source>
        <dbReference type="ARBA" id="ARBA00004141"/>
    </source>
</evidence>
<evidence type="ECO:0000256" key="5">
    <source>
        <dbReference type="ARBA" id="ARBA00022692"/>
    </source>
</evidence>
<evidence type="ECO:0000313" key="16">
    <source>
        <dbReference type="Proteomes" id="UP000823388"/>
    </source>
</evidence>
<keyword evidence="9 11" id="KW-0472">Membrane</keyword>
<dbReference type="InterPro" id="IPR003855">
    <property type="entry name" value="K+_transporter"/>
</dbReference>
<dbReference type="Proteomes" id="UP000823388">
    <property type="component" value="Chromosome 2N"/>
</dbReference>
<feature type="compositionally biased region" description="Basic and acidic residues" evidence="10">
    <location>
        <begin position="360"/>
        <end position="369"/>
    </location>
</feature>
<evidence type="ECO:0000256" key="6">
    <source>
        <dbReference type="ARBA" id="ARBA00022958"/>
    </source>
</evidence>
<keyword evidence="4" id="KW-0633">Potassium transport</keyword>
<keyword evidence="6" id="KW-0630">Potassium</keyword>
<feature type="signal peptide" evidence="12">
    <location>
        <begin position="1"/>
        <end position="21"/>
    </location>
</feature>
<feature type="domain" description="K+ potassium transporter C-terminal" evidence="14">
    <location>
        <begin position="259"/>
        <end position="490"/>
    </location>
</feature>
<evidence type="ECO:0000256" key="2">
    <source>
        <dbReference type="ARBA" id="ARBA00008440"/>
    </source>
</evidence>
<evidence type="ECO:0000259" key="13">
    <source>
        <dbReference type="Pfam" id="PF02705"/>
    </source>
</evidence>
<dbReference type="GO" id="GO:0000325">
    <property type="term" value="C:plant-type vacuole"/>
    <property type="evidence" value="ECO:0007669"/>
    <property type="project" value="TreeGrafter"/>
</dbReference>
<evidence type="ECO:0000256" key="9">
    <source>
        <dbReference type="ARBA" id="ARBA00023136"/>
    </source>
</evidence>
<reference evidence="15" key="1">
    <citation type="submission" date="2020-05" db="EMBL/GenBank/DDBJ databases">
        <title>WGS assembly of Panicum virgatum.</title>
        <authorList>
            <person name="Lovell J.T."/>
            <person name="Jenkins J."/>
            <person name="Shu S."/>
            <person name="Juenger T.E."/>
            <person name="Schmutz J."/>
        </authorList>
    </citation>
    <scope>NUCLEOTIDE SEQUENCE</scope>
    <source>
        <strain evidence="15">AP13</strain>
    </source>
</reference>
<evidence type="ECO:0000256" key="8">
    <source>
        <dbReference type="ARBA" id="ARBA00023065"/>
    </source>
</evidence>
<feature type="domain" description="K+ potassium transporter integral membrane" evidence="13">
    <location>
        <begin position="3"/>
        <end position="42"/>
    </location>
</feature>
<keyword evidence="16" id="KW-1185">Reference proteome</keyword>
<dbReference type="PANTHER" id="PTHR30540">
    <property type="entry name" value="OSMOTIC STRESS POTASSIUM TRANSPORTER"/>
    <property type="match status" value="1"/>
</dbReference>
<dbReference type="PANTHER" id="PTHR30540:SF8">
    <property type="entry name" value="POTASSIUM TRANSPORTER 7"/>
    <property type="match status" value="1"/>
</dbReference>
<sequence length="492" mass="54763">MLKKLLLMLVLFGTSMVIADGVVTPAMSVMSAVNGLKVGISSVNEGQAAFLMENLTQSQQVFFLSIPSQAFWPVVFIATLAALIASRAMTTAIFSTIKQATALGCFPRLKIIHTSRKFMGQIYIPVMNWFLLVSCLAFVTVFGSINEIGNAYGIAELGVMMMTTVLVTIIMLLIWQVNIIVVLCFLTLFLGLELFFFSSVLGSVADGSWVLLVFAAVLYLVMYIWNYGTKLKYETEVKQKLSMDLLMQLGCNLGTVRAPGIGLVYNELVRGVPAIFGQFLTTLPAMHSMIIFVCIKWVPVPVVPQNERFLFRRVCPKNYHMFRCIARYGYKDVRKENPQAFEQLLIESLEKFIRREAQERSLESDHNDDTDSEEEIASSSSRVLVGPNGSIYSLGVPLAESAGTVNSALGSSASFDGSSLDNELSFIHKAKESGVVYLLGHGDIRARKESFFLKKLVINYFYAFLRKNCRQGIATLSIPHTRMMQVAMQYMV</sequence>